<name>A0A6J7EFK2_9ZZZZ</name>
<keyword evidence="1" id="KW-1133">Transmembrane helix</keyword>
<proteinExistence type="predicted"/>
<evidence type="ECO:0000313" key="2">
    <source>
        <dbReference type="EMBL" id="CAB4879804.1"/>
    </source>
</evidence>
<organism evidence="2">
    <name type="scientific">freshwater metagenome</name>
    <dbReference type="NCBI Taxonomy" id="449393"/>
    <lineage>
        <taxon>unclassified sequences</taxon>
        <taxon>metagenomes</taxon>
        <taxon>ecological metagenomes</taxon>
    </lineage>
</organism>
<reference evidence="2" key="1">
    <citation type="submission" date="2020-05" db="EMBL/GenBank/DDBJ databases">
        <authorList>
            <person name="Chiriac C."/>
            <person name="Salcher M."/>
            <person name="Ghai R."/>
            <person name="Kavagutti S V."/>
        </authorList>
    </citation>
    <scope>NUCLEOTIDE SEQUENCE</scope>
</reference>
<accession>A0A6J7EFK2</accession>
<keyword evidence="1" id="KW-0812">Transmembrane</keyword>
<gene>
    <name evidence="2" type="ORF">UFOPK3444_01291</name>
</gene>
<dbReference type="AlphaFoldDB" id="A0A6J7EFK2"/>
<dbReference type="EMBL" id="CAFBLU010000026">
    <property type="protein sequence ID" value="CAB4879804.1"/>
    <property type="molecule type" value="Genomic_DNA"/>
</dbReference>
<evidence type="ECO:0000256" key="1">
    <source>
        <dbReference type="SAM" id="Phobius"/>
    </source>
</evidence>
<feature type="transmembrane region" description="Helical" evidence="1">
    <location>
        <begin position="30"/>
        <end position="48"/>
    </location>
</feature>
<protein>
    <submittedName>
        <fullName evidence="2">Unannotated protein</fullName>
    </submittedName>
</protein>
<keyword evidence="1" id="KW-0472">Membrane</keyword>
<sequence>MQGLGLLVIMFFFGLGGALIARAKGNPVGIWFGIAFLVPVAGLIAAVFSRAAVDEPRRLCENCGKVLPISDTLCTGCGMDLEYPEQQLMSRRDELGGRRG</sequence>